<feature type="compositionally biased region" description="Low complexity" evidence="1">
    <location>
        <begin position="476"/>
        <end position="490"/>
    </location>
</feature>
<feature type="region of interest" description="Disordered" evidence="1">
    <location>
        <begin position="1"/>
        <end position="95"/>
    </location>
</feature>
<feature type="region of interest" description="Disordered" evidence="1">
    <location>
        <begin position="548"/>
        <end position="577"/>
    </location>
</feature>
<comment type="caution">
    <text evidence="2">The sequence shown here is derived from an EMBL/GenBank/DDBJ whole genome shotgun (WGS) entry which is preliminary data.</text>
</comment>
<name>A0AAN7CZE2_9PEZI</name>
<reference evidence="2" key="2">
    <citation type="submission" date="2023-05" db="EMBL/GenBank/DDBJ databases">
        <authorList>
            <consortium name="Lawrence Berkeley National Laboratory"/>
            <person name="Steindorff A."/>
            <person name="Hensen N."/>
            <person name="Bonometti L."/>
            <person name="Westerberg I."/>
            <person name="Brannstrom I.O."/>
            <person name="Guillou S."/>
            <person name="Cros-Aarteil S."/>
            <person name="Calhoun S."/>
            <person name="Haridas S."/>
            <person name="Kuo A."/>
            <person name="Mondo S."/>
            <person name="Pangilinan J."/>
            <person name="Riley R."/>
            <person name="Labutti K."/>
            <person name="Andreopoulos B."/>
            <person name="Lipzen A."/>
            <person name="Chen C."/>
            <person name="Yanf M."/>
            <person name="Daum C."/>
            <person name="Ng V."/>
            <person name="Clum A."/>
            <person name="Ohm R."/>
            <person name="Martin F."/>
            <person name="Silar P."/>
            <person name="Natvig D."/>
            <person name="Lalanne C."/>
            <person name="Gautier V."/>
            <person name="Ament-Velasquez S.L."/>
            <person name="Kruys A."/>
            <person name="Hutchinson M.I."/>
            <person name="Powell A.J."/>
            <person name="Barry K."/>
            <person name="Miller A.N."/>
            <person name="Grigoriev I.V."/>
            <person name="Debuchy R."/>
            <person name="Gladieux P."/>
            <person name="Thoren M.H."/>
            <person name="Johannesson H."/>
        </authorList>
    </citation>
    <scope>NUCLEOTIDE SEQUENCE</scope>
    <source>
        <strain evidence="2">CBS 359.72</strain>
    </source>
</reference>
<feature type="compositionally biased region" description="Low complexity" evidence="1">
    <location>
        <begin position="508"/>
        <end position="519"/>
    </location>
</feature>
<feature type="compositionally biased region" description="Basic and acidic residues" evidence="1">
    <location>
        <begin position="170"/>
        <end position="231"/>
    </location>
</feature>
<keyword evidence="3" id="KW-1185">Reference proteome</keyword>
<feature type="compositionally biased region" description="Basic and acidic residues" evidence="1">
    <location>
        <begin position="255"/>
        <end position="264"/>
    </location>
</feature>
<evidence type="ECO:0000313" key="2">
    <source>
        <dbReference type="EMBL" id="KAK4250676.1"/>
    </source>
</evidence>
<dbReference type="Proteomes" id="UP001303647">
    <property type="component" value="Unassembled WGS sequence"/>
</dbReference>
<evidence type="ECO:0000313" key="3">
    <source>
        <dbReference type="Proteomes" id="UP001303647"/>
    </source>
</evidence>
<protein>
    <submittedName>
        <fullName evidence="2">Uncharacterized protein</fullName>
    </submittedName>
</protein>
<feature type="region of interest" description="Disordered" evidence="1">
    <location>
        <begin position="139"/>
        <end position="534"/>
    </location>
</feature>
<reference evidence="2" key="1">
    <citation type="journal article" date="2023" name="Mol. Phylogenet. Evol.">
        <title>Genome-scale phylogeny and comparative genomics of the fungal order Sordariales.</title>
        <authorList>
            <person name="Hensen N."/>
            <person name="Bonometti L."/>
            <person name="Westerberg I."/>
            <person name="Brannstrom I.O."/>
            <person name="Guillou S."/>
            <person name="Cros-Aarteil S."/>
            <person name="Calhoun S."/>
            <person name="Haridas S."/>
            <person name="Kuo A."/>
            <person name="Mondo S."/>
            <person name="Pangilinan J."/>
            <person name="Riley R."/>
            <person name="LaButti K."/>
            <person name="Andreopoulos B."/>
            <person name="Lipzen A."/>
            <person name="Chen C."/>
            <person name="Yan M."/>
            <person name="Daum C."/>
            <person name="Ng V."/>
            <person name="Clum A."/>
            <person name="Steindorff A."/>
            <person name="Ohm R.A."/>
            <person name="Martin F."/>
            <person name="Silar P."/>
            <person name="Natvig D.O."/>
            <person name="Lalanne C."/>
            <person name="Gautier V."/>
            <person name="Ament-Velasquez S.L."/>
            <person name="Kruys A."/>
            <person name="Hutchinson M.I."/>
            <person name="Powell A.J."/>
            <person name="Barry K."/>
            <person name="Miller A.N."/>
            <person name="Grigoriev I.V."/>
            <person name="Debuchy R."/>
            <person name="Gladieux P."/>
            <person name="Hiltunen Thoren M."/>
            <person name="Johannesson H."/>
        </authorList>
    </citation>
    <scope>NUCLEOTIDE SEQUENCE</scope>
    <source>
        <strain evidence="2">CBS 359.72</strain>
    </source>
</reference>
<dbReference type="EMBL" id="MU857611">
    <property type="protein sequence ID" value="KAK4250676.1"/>
    <property type="molecule type" value="Genomic_DNA"/>
</dbReference>
<organism evidence="2 3">
    <name type="scientific">Corynascus novoguineensis</name>
    <dbReference type="NCBI Taxonomy" id="1126955"/>
    <lineage>
        <taxon>Eukaryota</taxon>
        <taxon>Fungi</taxon>
        <taxon>Dikarya</taxon>
        <taxon>Ascomycota</taxon>
        <taxon>Pezizomycotina</taxon>
        <taxon>Sordariomycetes</taxon>
        <taxon>Sordariomycetidae</taxon>
        <taxon>Sordariales</taxon>
        <taxon>Chaetomiaceae</taxon>
        <taxon>Corynascus</taxon>
    </lineage>
</organism>
<accession>A0AAN7CZE2</accession>
<feature type="compositionally biased region" description="Pro residues" evidence="1">
    <location>
        <begin position="447"/>
        <end position="459"/>
    </location>
</feature>
<feature type="compositionally biased region" description="Basic and acidic residues" evidence="1">
    <location>
        <begin position="390"/>
        <end position="425"/>
    </location>
</feature>
<sequence length="924" mass="104248">MVERDDIESLLRTGSWRTSRSRSPHPYDSERRAYEPSMPNISVPRTADPSSRARKPLAACVEDEEESLAKEYGSAVSVTSEEEPKHRGDVDQTPILQLVHEHNPERRFVIVPGAAVEDAPKTTQARYDANTCRKYVIIPSEKGADNGENEEEDKEKQCSSKKKPASSEEEPGRRKGRPDLPKRKSHQDLPRLTTDFDHEEPALRRSSSRRDRERPLVHQDPREYSSSRERSNPWPSDGDYLTPAAVQNTTRRRDRAYSDVRSDAASRPGRTPSTRREPEVEVSDRRRPHHSSRYSASPAIHRRASSTTNMPIRDASSAERPKTLVQPYGYGDPGEILAFMAPGDDFMTGRPRRDLSPPRRPRSSNSPPHPRGAREMPGASPNRRRQPRSTNRDRDGYSSDDSYKEGRSNRAERPYPSRSALESDHSSTLPTEQSRRQTSRLGVIPPLAAPLPDEVPQPSPRSATFPTDKSRRVGERSMSPSSATSASPSRRPAEGNKAPQPRPHSRDASVGSGSNGSASLPPPAPGSVPRAATLGRPSAEPVVNLVRQESSDVQSPALYWNPGRRIQPGSDDDDDATSEALAQLPDCPWKYPTTARNRLGSDQFLTLKRAENFRICPSCYKTLFANTEFQHFFVTAPIRSGDQIVSCDFGTSPWYRIAYLMTLKHGYPDLRLLQGIASVAARSQACAGSQLASRVWYSMMAPSSRRPIPTFNVCLGCAKMVEVLLPNLAGVFVPLDSHEVTRGICELHFAPERKRFFDYFEEMKTTSDKALTRRTAPDLVELVDRIREISIHDECLRNTPIPNRRWHVLQRVPEFTVCEECFNAVVWPMIEDKDNSSEMPRNFYKYKQPKPVASCQLYSDRMRRVFLEACKYDDFEFLASCVLHRLQALAEIRARYNELQRKDQDDPAVQDELAALARQFKEVE</sequence>
<evidence type="ECO:0000256" key="1">
    <source>
        <dbReference type="SAM" id="MobiDB-lite"/>
    </source>
</evidence>
<proteinExistence type="predicted"/>
<gene>
    <name evidence="2" type="ORF">C7999DRAFT_38285</name>
</gene>
<feature type="compositionally biased region" description="Basic and acidic residues" evidence="1">
    <location>
        <begin position="25"/>
        <end position="34"/>
    </location>
</feature>
<dbReference type="AlphaFoldDB" id="A0AAN7CZE2"/>
<feature type="compositionally biased region" description="Basic and acidic residues" evidence="1">
    <location>
        <begin position="274"/>
        <end position="285"/>
    </location>
</feature>